<accession>A0A248TMB4</accession>
<dbReference type="InterPro" id="IPR012337">
    <property type="entry name" value="RNaseH-like_sf"/>
</dbReference>
<dbReference type="Proteomes" id="UP000215137">
    <property type="component" value="Chromosome"/>
</dbReference>
<dbReference type="InterPro" id="IPR002156">
    <property type="entry name" value="RNaseH_domain"/>
</dbReference>
<evidence type="ECO:0000313" key="3">
    <source>
        <dbReference type="Proteomes" id="UP000215137"/>
    </source>
</evidence>
<dbReference type="EMBL" id="CP022983">
    <property type="protein sequence ID" value="ASV69269.1"/>
    <property type="molecule type" value="Genomic_DNA"/>
</dbReference>
<dbReference type="RefSeq" id="WP_095372833.1">
    <property type="nucleotide sequence ID" value="NZ_CP022983.1"/>
</dbReference>
<dbReference type="PROSITE" id="PS50879">
    <property type="entry name" value="RNASE_H_1"/>
    <property type="match status" value="1"/>
</dbReference>
<dbReference type="Gene3D" id="3.30.420.10">
    <property type="entry name" value="Ribonuclease H-like superfamily/Ribonuclease H"/>
    <property type="match status" value="1"/>
</dbReference>
<dbReference type="AlphaFoldDB" id="A0A248TMB4"/>
<feature type="domain" description="RNase H type-1" evidence="1">
    <location>
        <begin position="70"/>
        <end position="207"/>
    </location>
</feature>
<dbReference type="KEGG" id="bko:CKF48_19320"/>
<organism evidence="2 3">
    <name type="scientific">Cytobacillus kochii</name>
    <dbReference type="NCBI Taxonomy" id="859143"/>
    <lineage>
        <taxon>Bacteria</taxon>
        <taxon>Bacillati</taxon>
        <taxon>Bacillota</taxon>
        <taxon>Bacilli</taxon>
        <taxon>Bacillales</taxon>
        <taxon>Bacillaceae</taxon>
        <taxon>Cytobacillus</taxon>
    </lineage>
</organism>
<keyword evidence="3" id="KW-1185">Reference proteome</keyword>
<dbReference type="GO" id="GO:0004523">
    <property type="term" value="F:RNA-DNA hybrid ribonuclease activity"/>
    <property type="evidence" value="ECO:0007669"/>
    <property type="project" value="InterPro"/>
</dbReference>
<dbReference type="SUPFAM" id="SSF53098">
    <property type="entry name" value="Ribonuclease H-like"/>
    <property type="match status" value="1"/>
</dbReference>
<dbReference type="OrthoDB" id="2680098at2"/>
<dbReference type="InterPro" id="IPR036397">
    <property type="entry name" value="RNaseH_sf"/>
</dbReference>
<evidence type="ECO:0000313" key="2">
    <source>
        <dbReference type="EMBL" id="ASV69269.1"/>
    </source>
</evidence>
<dbReference type="CDD" id="cd09279">
    <property type="entry name" value="RNase_HI_like"/>
    <property type="match status" value="1"/>
</dbReference>
<protein>
    <recommendedName>
        <fullName evidence="1">RNase H type-1 domain-containing protein</fullName>
    </recommendedName>
</protein>
<proteinExistence type="predicted"/>
<sequence>MKYQLIAAYKLKNNESYLFSSEWLDGESALDMGEEFSHHPKWTEIKCLDENGTSWTIKELNKLLEEVEEEPHDLVIYFDGGFHDETKTSGLGAVIYYRQGKKKYRIRANECFHELESNNEAEYAALFFALSQLEELNVSRQSCEIRGDAKGLLMQLAGEWPCYEKVLNDWLDRIEEKLSLLSLNVTYTPIVRKDNQEAHKLATQSLNGKRIYSKMQLL</sequence>
<dbReference type="NCBIfam" id="NF005822">
    <property type="entry name" value="PRK07708.1"/>
    <property type="match status" value="1"/>
</dbReference>
<dbReference type="GO" id="GO:0003676">
    <property type="term" value="F:nucleic acid binding"/>
    <property type="evidence" value="ECO:0007669"/>
    <property type="project" value="InterPro"/>
</dbReference>
<name>A0A248TMB4_9BACI</name>
<gene>
    <name evidence="2" type="ORF">CKF48_19320</name>
</gene>
<dbReference type="Pfam" id="PF13456">
    <property type="entry name" value="RVT_3"/>
    <property type="match status" value="1"/>
</dbReference>
<reference evidence="2 3" key="1">
    <citation type="submission" date="2017-08" db="EMBL/GenBank/DDBJ databases">
        <title>Complete Genome Sequence of Bacillus kochii Oregon-R-modENCODE STRAIN BDGP4, isolated from Drosophila melanogaster gut.</title>
        <authorList>
            <person name="Wan K.H."/>
            <person name="Yu C."/>
            <person name="Park S."/>
            <person name="Hammonds A.S."/>
            <person name="Booth B.W."/>
            <person name="Celniker S.E."/>
        </authorList>
    </citation>
    <scope>NUCLEOTIDE SEQUENCE [LARGE SCALE GENOMIC DNA]</scope>
    <source>
        <strain evidence="2 3">BDGP4</strain>
    </source>
</reference>
<evidence type="ECO:0000259" key="1">
    <source>
        <dbReference type="PROSITE" id="PS50879"/>
    </source>
</evidence>